<reference evidence="3" key="2">
    <citation type="submission" date="2020-06" db="EMBL/GenBank/DDBJ databases">
        <authorList>
            <person name="Sheffer M."/>
        </authorList>
    </citation>
    <scope>NUCLEOTIDE SEQUENCE</scope>
</reference>
<reference evidence="3" key="1">
    <citation type="journal article" date="2020" name="bioRxiv">
        <title>Chromosome-level reference genome of the European wasp spider Argiope bruennichi: a resource for studies on range expansion and evolutionary adaptation.</title>
        <authorList>
            <person name="Sheffer M.M."/>
            <person name="Hoppe A."/>
            <person name="Krehenwinkel H."/>
            <person name="Uhl G."/>
            <person name="Kuss A.W."/>
            <person name="Jensen L."/>
            <person name="Jensen C."/>
            <person name="Gillespie R.G."/>
            <person name="Hoff K.J."/>
            <person name="Prost S."/>
        </authorList>
    </citation>
    <scope>NUCLEOTIDE SEQUENCE</scope>
</reference>
<dbReference type="PROSITE" id="PS00514">
    <property type="entry name" value="FIBRINOGEN_C_1"/>
    <property type="match status" value="1"/>
</dbReference>
<dbReference type="SUPFAM" id="SSF56496">
    <property type="entry name" value="Fibrinogen C-terminal domain-like"/>
    <property type="match status" value="1"/>
</dbReference>
<dbReference type="Pfam" id="PF00147">
    <property type="entry name" value="Fibrinogen_C"/>
    <property type="match status" value="2"/>
</dbReference>
<dbReference type="Gene3D" id="4.10.530.10">
    <property type="entry name" value="Gamma-fibrinogen Carboxyl Terminal Fragment, domain 2"/>
    <property type="match status" value="1"/>
</dbReference>
<dbReference type="PROSITE" id="PS51406">
    <property type="entry name" value="FIBRINOGEN_C_2"/>
    <property type="match status" value="1"/>
</dbReference>
<dbReference type="EMBL" id="JABXBU010000012">
    <property type="protein sequence ID" value="KAF8789157.1"/>
    <property type="molecule type" value="Genomic_DNA"/>
</dbReference>
<sequence length="248" mass="28369">MIIFPSKICGSQTIHLAKESISKAKDLQPACVNDSKDISSNSSECGTKEKISAYLDFARNLIDEAKENFTTCDVTKNLTKVVLLHKKPADCLEILENGESKSGEYTIWPRHRIFNGNQLTVYCDMETDGGGWTVIQRRGNFSETIDFYRNWTEYKYGFGNISEEFWIGDGFGKVNNVEFSTKDKQYEKSNKQCPSLKKGGWWYEMCGLSNPNGVNLPGGKNDKIYMNWYPWTTYDSLFTIEIKIRSEN</sequence>
<organism evidence="3 4">
    <name type="scientific">Argiope bruennichi</name>
    <name type="common">Wasp spider</name>
    <name type="synonym">Aranea bruennichi</name>
    <dbReference type="NCBI Taxonomy" id="94029"/>
    <lineage>
        <taxon>Eukaryota</taxon>
        <taxon>Metazoa</taxon>
        <taxon>Ecdysozoa</taxon>
        <taxon>Arthropoda</taxon>
        <taxon>Chelicerata</taxon>
        <taxon>Arachnida</taxon>
        <taxon>Araneae</taxon>
        <taxon>Araneomorphae</taxon>
        <taxon>Entelegynae</taxon>
        <taxon>Araneoidea</taxon>
        <taxon>Araneidae</taxon>
        <taxon>Argiope</taxon>
    </lineage>
</organism>
<dbReference type="NCBIfam" id="NF040941">
    <property type="entry name" value="GGGWT_bact"/>
    <property type="match status" value="1"/>
</dbReference>
<proteinExistence type="predicted"/>
<dbReference type="GO" id="GO:0005615">
    <property type="term" value="C:extracellular space"/>
    <property type="evidence" value="ECO:0007669"/>
    <property type="project" value="TreeGrafter"/>
</dbReference>
<dbReference type="InterPro" id="IPR036056">
    <property type="entry name" value="Fibrinogen-like_C"/>
</dbReference>
<dbReference type="Proteomes" id="UP000807504">
    <property type="component" value="Unassembled WGS sequence"/>
</dbReference>
<comment type="caution">
    <text evidence="3">The sequence shown here is derived from an EMBL/GenBank/DDBJ whole genome shotgun (WGS) entry which is preliminary data.</text>
</comment>
<accession>A0A8T0FCZ6</accession>
<dbReference type="InterPro" id="IPR014716">
    <property type="entry name" value="Fibrinogen_a/b/g_C_1"/>
</dbReference>
<dbReference type="Gene3D" id="3.90.215.10">
    <property type="entry name" value="Gamma Fibrinogen, chain A, domain 1"/>
    <property type="match status" value="1"/>
</dbReference>
<keyword evidence="4" id="KW-1185">Reference proteome</keyword>
<evidence type="ECO:0000256" key="1">
    <source>
        <dbReference type="ARBA" id="ARBA00023157"/>
    </source>
</evidence>
<dbReference type="SMART" id="SM00186">
    <property type="entry name" value="FBG"/>
    <property type="match status" value="1"/>
</dbReference>
<evidence type="ECO:0000313" key="3">
    <source>
        <dbReference type="EMBL" id="KAF8789157.1"/>
    </source>
</evidence>
<dbReference type="InterPro" id="IPR020837">
    <property type="entry name" value="Fibrinogen_CS"/>
</dbReference>
<keyword evidence="1" id="KW-1015">Disulfide bond</keyword>
<protein>
    <submittedName>
        <fullName evidence="3">Techylectin-5B like protein</fullName>
    </submittedName>
</protein>
<evidence type="ECO:0000259" key="2">
    <source>
        <dbReference type="PROSITE" id="PS51406"/>
    </source>
</evidence>
<name>A0A8T0FCZ6_ARGBR</name>
<gene>
    <name evidence="3" type="ORF">HNY73_007122</name>
</gene>
<dbReference type="InterPro" id="IPR050373">
    <property type="entry name" value="Fibrinogen_C-term_domain"/>
</dbReference>
<evidence type="ECO:0000313" key="4">
    <source>
        <dbReference type="Proteomes" id="UP000807504"/>
    </source>
</evidence>
<feature type="domain" description="Fibrinogen C-terminal" evidence="2">
    <location>
        <begin position="82"/>
        <end position="168"/>
    </location>
</feature>
<dbReference type="InterPro" id="IPR002181">
    <property type="entry name" value="Fibrinogen_a/b/g_C_dom"/>
</dbReference>
<dbReference type="PANTHER" id="PTHR19143">
    <property type="entry name" value="FIBRINOGEN/TENASCIN/ANGIOPOEITIN"/>
    <property type="match status" value="1"/>
</dbReference>
<dbReference type="AlphaFoldDB" id="A0A8T0FCZ6"/>